<dbReference type="EMBL" id="JAPWDV010000001">
    <property type="protein sequence ID" value="KAJ6224268.1"/>
    <property type="molecule type" value="Genomic_DNA"/>
</dbReference>
<sequence>MFAKLFTIVTMLSVLIMAMHCTACRYDSDCGQMGRCDTNGRCVQTHIECQRNLDCLGRGLYFECTNLLCQPSKHKICRGDDECKNNLLHKKCINDRCSSE</sequence>
<reference evidence="2" key="1">
    <citation type="submission" date="2022-12" db="EMBL/GenBank/DDBJ databases">
        <title>Genome assemblies of Blomia tropicalis.</title>
        <authorList>
            <person name="Cui Y."/>
        </authorList>
    </citation>
    <scope>NUCLEOTIDE SEQUENCE</scope>
    <source>
        <tissue evidence="2">Adult mites</tissue>
    </source>
</reference>
<keyword evidence="3" id="KW-1185">Reference proteome</keyword>
<feature type="signal peptide" evidence="1">
    <location>
        <begin position="1"/>
        <end position="23"/>
    </location>
</feature>
<accession>A0A9Q0MDH1</accession>
<comment type="caution">
    <text evidence="2">The sequence shown here is derived from an EMBL/GenBank/DDBJ whole genome shotgun (WGS) entry which is preliminary data.</text>
</comment>
<proteinExistence type="predicted"/>
<gene>
    <name evidence="2" type="ORF">RDWZM_002813</name>
</gene>
<evidence type="ECO:0000256" key="1">
    <source>
        <dbReference type="SAM" id="SignalP"/>
    </source>
</evidence>
<name>A0A9Q0MDH1_BLOTA</name>
<organism evidence="2 3">
    <name type="scientific">Blomia tropicalis</name>
    <name type="common">Mite</name>
    <dbReference type="NCBI Taxonomy" id="40697"/>
    <lineage>
        <taxon>Eukaryota</taxon>
        <taxon>Metazoa</taxon>
        <taxon>Ecdysozoa</taxon>
        <taxon>Arthropoda</taxon>
        <taxon>Chelicerata</taxon>
        <taxon>Arachnida</taxon>
        <taxon>Acari</taxon>
        <taxon>Acariformes</taxon>
        <taxon>Sarcoptiformes</taxon>
        <taxon>Astigmata</taxon>
        <taxon>Glycyphagoidea</taxon>
        <taxon>Echimyopodidae</taxon>
        <taxon>Blomia</taxon>
    </lineage>
</organism>
<evidence type="ECO:0000313" key="3">
    <source>
        <dbReference type="Proteomes" id="UP001142055"/>
    </source>
</evidence>
<keyword evidence="1" id="KW-0732">Signal</keyword>
<dbReference type="Proteomes" id="UP001142055">
    <property type="component" value="Chromosome 1"/>
</dbReference>
<dbReference type="AlphaFoldDB" id="A0A9Q0MDH1"/>
<protein>
    <submittedName>
        <fullName evidence="2">Uncharacterized protein</fullName>
    </submittedName>
</protein>
<feature type="chain" id="PRO_5040280034" evidence="1">
    <location>
        <begin position="24"/>
        <end position="100"/>
    </location>
</feature>
<evidence type="ECO:0000313" key="2">
    <source>
        <dbReference type="EMBL" id="KAJ6224268.1"/>
    </source>
</evidence>